<dbReference type="Gene3D" id="3.30.720.200">
    <property type="match status" value="1"/>
</dbReference>
<dbReference type="GO" id="GO:0030424">
    <property type="term" value="C:axon"/>
    <property type="evidence" value="ECO:0007669"/>
    <property type="project" value="UniProtKB-SubCell"/>
</dbReference>
<evidence type="ECO:0000313" key="22">
    <source>
        <dbReference type="EMBL" id="KAK7580682.1"/>
    </source>
</evidence>
<keyword evidence="13" id="KW-0030">Aminoacyl-tRNA synthetase</keyword>
<dbReference type="PROSITE" id="PS51185">
    <property type="entry name" value="WHEP_TRS_2"/>
    <property type="match status" value="1"/>
</dbReference>
<dbReference type="FunFam" id="3.40.50.800:FF:000004">
    <property type="entry name" value="Glycine--tRNA ligase 2"/>
    <property type="match status" value="1"/>
</dbReference>
<dbReference type="InterPro" id="IPR002315">
    <property type="entry name" value="tRNA-synt_gly"/>
</dbReference>
<dbReference type="InterPro" id="IPR006195">
    <property type="entry name" value="aa-tRNA-synth_II"/>
</dbReference>
<evidence type="ECO:0000256" key="16">
    <source>
        <dbReference type="ARBA" id="ARBA00048436"/>
    </source>
</evidence>
<dbReference type="PROSITE" id="PS50862">
    <property type="entry name" value="AA_TRNA_LIGASE_II"/>
    <property type="match status" value="1"/>
</dbReference>
<feature type="coiled-coil region" evidence="19">
    <location>
        <begin position="229"/>
        <end position="259"/>
    </location>
</feature>
<dbReference type="GO" id="GO:0005524">
    <property type="term" value="F:ATP binding"/>
    <property type="evidence" value="ECO:0007669"/>
    <property type="project" value="UniProtKB-KW"/>
</dbReference>
<dbReference type="InterPro" id="IPR027031">
    <property type="entry name" value="Gly-tRNA_synthase/POLG2"/>
</dbReference>
<evidence type="ECO:0000313" key="23">
    <source>
        <dbReference type="Proteomes" id="UP001367676"/>
    </source>
</evidence>
<keyword evidence="19" id="KW-0175">Coiled coil</keyword>
<dbReference type="GO" id="GO:0016740">
    <property type="term" value="F:transferase activity"/>
    <property type="evidence" value="ECO:0007669"/>
    <property type="project" value="UniProtKB-KW"/>
</dbReference>
<feature type="domain" description="WHEP-TRS" evidence="21">
    <location>
        <begin position="70"/>
        <end position="126"/>
    </location>
</feature>
<evidence type="ECO:0000256" key="12">
    <source>
        <dbReference type="ARBA" id="ARBA00022917"/>
    </source>
</evidence>
<evidence type="ECO:0000256" key="8">
    <source>
        <dbReference type="ARBA" id="ARBA00022598"/>
    </source>
</evidence>
<feature type="domain" description="Aminoacyl-transfer RNA synthetases class-II family profile" evidence="20">
    <location>
        <begin position="127"/>
        <end position="627"/>
    </location>
</feature>
<dbReference type="InterPro" id="IPR002314">
    <property type="entry name" value="aa-tRNA-synt_IIb"/>
</dbReference>
<dbReference type="SUPFAM" id="SSF47060">
    <property type="entry name" value="S15/NS1 RNA-binding domain"/>
    <property type="match status" value="1"/>
</dbReference>
<dbReference type="SUPFAM" id="SSF55681">
    <property type="entry name" value="Class II aaRS and biotin synthetases"/>
    <property type="match status" value="1"/>
</dbReference>
<dbReference type="InterPro" id="IPR033731">
    <property type="entry name" value="GlyRS-like_core"/>
</dbReference>
<dbReference type="InterPro" id="IPR036621">
    <property type="entry name" value="Anticodon-bd_dom_sf"/>
</dbReference>
<evidence type="ECO:0000256" key="3">
    <source>
        <dbReference type="ARBA" id="ARBA00008226"/>
    </source>
</evidence>
<dbReference type="SUPFAM" id="SSF52954">
    <property type="entry name" value="Class II aaRS ABD-related"/>
    <property type="match status" value="1"/>
</dbReference>
<evidence type="ECO:0000256" key="13">
    <source>
        <dbReference type="ARBA" id="ARBA00023146"/>
    </source>
</evidence>
<comment type="similarity">
    <text evidence="3">Belongs to the class-II aminoacyl-tRNA synthetase family.</text>
</comment>
<dbReference type="PROSITE" id="PS00762">
    <property type="entry name" value="WHEP_TRS_1"/>
    <property type="match status" value="1"/>
</dbReference>
<keyword evidence="7" id="KW-0963">Cytoplasm</keyword>
<evidence type="ECO:0000256" key="18">
    <source>
        <dbReference type="ARBA" id="ARBA00078924"/>
    </source>
</evidence>
<name>A0AAN9TB70_9HEMI</name>
<dbReference type="PANTHER" id="PTHR10745">
    <property type="entry name" value="GLYCYL-TRNA SYNTHETASE/DNA POLYMERASE SUBUNIT GAMMA-2"/>
    <property type="match status" value="1"/>
</dbReference>
<keyword evidence="14" id="KW-0966">Cell projection</keyword>
<accession>A0AAN9TB70</accession>
<dbReference type="NCBIfam" id="TIGR00389">
    <property type="entry name" value="glyS_dimeric"/>
    <property type="match status" value="1"/>
</dbReference>
<dbReference type="FunFam" id="3.30.720.200:FF:000001">
    <property type="entry name" value="Glycine--tRNA ligase 2"/>
    <property type="match status" value="1"/>
</dbReference>
<dbReference type="FunFam" id="3.30.40.230:FF:000001">
    <property type="entry name" value="Glycine--tRNA ligase"/>
    <property type="match status" value="1"/>
</dbReference>
<dbReference type="Proteomes" id="UP001367676">
    <property type="component" value="Unassembled WGS sequence"/>
</dbReference>
<proteinExistence type="inferred from homology"/>
<evidence type="ECO:0000256" key="7">
    <source>
        <dbReference type="ARBA" id="ARBA00022490"/>
    </source>
</evidence>
<dbReference type="Gene3D" id="1.10.287.10">
    <property type="entry name" value="S15/NS1, RNA-binding"/>
    <property type="match status" value="1"/>
</dbReference>
<dbReference type="Gene3D" id="3.30.930.10">
    <property type="entry name" value="Bira Bifunctional Protein, Domain 2"/>
    <property type="match status" value="1"/>
</dbReference>
<comment type="subcellular location">
    <subcellularLocation>
        <location evidence="1">Cell projection</location>
        <location evidence="1">Axon</location>
    </subcellularLocation>
    <subcellularLocation>
        <location evidence="2">Cytoplasm</location>
    </subcellularLocation>
</comment>
<dbReference type="FunFam" id="3.30.930.10:FF:000010">
    <property type="entry name" value="Glycyl-tRNA synthetase 1"/>
    <property type="match status" value="1"/>
</dbReference>
<evidence type="ECO:0000256" key="1">
    <source>
        <dbReference type="ARBA" id="ARBA00004489"/>
    </source>
</evidence>
<dbReference type="GO" id="GO:0005739">
    <property type="term" value="C:mitochondrion"/>
    <property type="evidence" value="ECO:0007669"/>
    <property type="project" value="TreeGrafter"/>
</dbReference>
<dbReference type="CDD" id="cd00858">
    <property type="entry name" value="GlyRS_anticodon"/>
    <property type="match status" value="1"/>
</dbReference>
<dbReference type="AlphaFoldDB" id="A0AAN9TB70"/>
<evidence type="ECO:0000256" key="15">
    <source>
        <dbReference type="ARBA" id="ARBA00030057"/>
    </source>
</evidence>
<evidence type="ECO:0000256" key="2">
    <source>
        <dbReference type="ARBA" id="ARBA00004496"/>
    </source>
</evidence>
<keyword evidence="23" id="KW-1185">Reference proteome</keyword>
<dbReference type="CDD" id="cd00774">
    <property type="entry name" value="GlyRS-like_core"/>
    <property type="match status" value="1"/>
</dbReference>
<comment type="caution">
    <text evidence="22">The sequence shown here is derived from an EMBL/GenBank/DDBJ whole genome shotgun (WGS) entry which is preliminary data.</text>
</comment>
<dbReference type="Pfam" id="PF03129">
    <property type="entry name" value="HGTP_anticodon"/>
    <property type="match status" value="1"/>
</dbReference>
<protein>
    <recommendedName>
        <fullName evidence="6">Glycine--tRNA ligase</fullName>
        <ecNumber evidence="5">6.1.1.14</ecNumber>
    </recommendedName>
    <alternativeName>
        <fullName evidence="15">Diadenosine tetraphosphate synthetase</fullName>
    </alternativeName>
    <alternativeName>
        <fullName evidence="18">Glycyl-tRNA synthetase</fullName>
    </alternativeName>
</protein>
<dbReference type="SMART" id="SM00991">
    <property type="entry name" value="WHEP-TRS"/>
    <property type="match status" value="1"/>
</dbReference>
<dbReference type="InterPro" id="IPR000738">
    <property type="entry name" value="WHEP-TRS_dom"/>
</dbReference>
<keyword evidence="8" id="KW-0436">Ligase</keyword>
<comment type="catalytic activity">
    <reaction evidence="16">
        <text>2 ATP + H(+) = P(1),P(4)-bis(5'-adenosyl) tetraphosphate + diphosphate</text>
        <dbReference type="Rhea" id="RHEA:34935"/>
        <dbReference type="ChEBI" id="CHEBI:15378"/>
        <dbReference type="ChEBI" id="CHEBI:30616"/>
        <dbReference type="ChEBI" id="CHEBI:33019"/>
        <dbReference type="ChEBI" id="CHEBI:58141"/>
    </reaction>
    <physiologicalReaction direction="left-to-right" evidence="16">
        <dbReference type="Rhea" id="RHEA:34936"/>
    </physiologicalReaction>
</comment>
<sequence>MITRTWCECCVRLTFSKFFKPSFNYAYRKNFHTLPVLFRANPNWGSNKLHRRVKLFFKLNAMADPKVEDVLAPLRASVKAQGDFVRQLKADGAPELDVKKAIAELKLKKKILDDKEMELMPVSAYFDRAKMEDLLKRRFFYDQSFSIYGGVTGQYDFGPMGCALKTNVLNAWRQFFILEEQMFEVDCSILTPEPVLKASGHVDRFADLMVKDTKTGECFRLDHLIKAHLEKIMSDKKILENTRQECENILTRLDGMNKNELQEVLVKYDIKSPLTGNPLTEPIEFNLMFGTQIGPTGNIKGFLRPETAQGIFVNFKRLLEFNQGKLPFAAAQIGNAFRNEISPRSGLLRVREFTMAEIEHFCDPNDKAHPKFTSVADYKLTLYSACNQMDGKSAEVLTIGEAVKSGMVANETLGYFIARIHQFMTRIGIDEKRLRFRQHMSNEMAHYACDCWDAECLTSFGWVECVGCADRSAYDLTQHYHATGVKLVAEKRLPEPINVSVTKVVPNKGAIGKTLKSDAKIVCAKLESLSISGVLDVEKQLKDTKQCSLNVDGKDFLLTEDMVSIKTGTEKKHVEEITPNVIEPSFGIGRIMYSLFEHNFCMREGEETRTYFSLPPVIAPLKCAVLPLSSNDQFVPLSKQISVNLLKLGVSHKVDDSAGSIGKRYTRSDEIAIPFAVTIDFDSLQTPHTVTLRERDSTKQLRIPVSDIAAIVHSLTSGISTWEEESSKYPSFEQQETTKAS</sequence>
<dbReference type="InterPro" id="IPR004154">
    <property type="entry name" value="Anticodon-bd"/>
</dbReference>
<keyword evidence="10" id="KW-0547">Nucleotide-binding</keyword>
<dbReference type="InterPro" id="IPR009068">
    <property type="entry name" value="uS15_NS1_RNA-bd_sf"/>
</dbReference>
<evidence type="ECO:0000259" key="21">
    <source>
        <dbReference type="PROSITE" id="PS51185"/>
    </source>
</evidence>
<evidence type="ECO:0000256" key="14">
    <source>
        <dbReference type="ARBA" id="ARBA00023273"/>
    </source>
</evidence>
<dbReference type="InterPro" id="IPR045864">
    <property type="entry name" value="aa-tRNA-synth_II/BPL/LPL"/>
</dbReference>
<dbReference type="FunFam" id="3.30.930.10:FF:000158">
    <property type="entry name" value="Glycyl-tRNA synthetase"/>
    <property type="match status" value="1"/>
</dbReference>
<dbReference type="Pfam" id="PF00587">
    <property type="entry name" value="tRNA-synt_2b"/>
    <property type="match status" value="1"/>
</dbReference>
<dbReference type="GO" id="GO:0004820">
    <property type="term" value="F:glycine-tRNA ligase activity"/>
    <property type="evidence" value="ECO:0007669"/>
    <property type="project" value="UniProtKB-EC"/>
</dbReference>
<keyword evidence="11" id="KW-0067">ATP-binding</keyword>
<dbReference type="PANTHER" id="PTHR10745:SF0">
    <property type="entry name" value="GLYCINE--TRNA LIGASE"/>
    <property type="match status" value="1"/>
</dbReference>
<keyword evidence="12" id="KW-0648">Protein biosynthesis</keyword>
<dbReference type="Pfam" id="PF00458">
    <property type="entry name" value="WHEP-TRS"/>
    <property type="match status" value="1"/>
</dbReference>
<evidence type="ECO:0000259" key="20">
    <source>
        <dbReference type="PROSITE" id="PS50862"/>
    </source>
</evidence>
<evidence type="ECO:0000256" key="5">
    <source>
        <dbReference type="ARBA" id="ARBA00012829"/>
    </source>
</evidence>
<dbReference type="PRINTS" id="PR01043">
    <property type="entry name" value="TRNASYNTHGLY"/>
</dbReference>
<evidence type="ECO:0000256" key="10">
    <source>
        <dbReference type="ARBA" id="ARBA00022741"/>
    </source>
</evidence>
<evidence type="ECO:0000256" key="19">
    <source>
        <dbReference type="SAM" id="Coils"/>
    </source>
</evidence>
<gene>
    <name evidence="22" type="ORF">V9T40_001311</name>
</gene>
<dbReference type="GO" id="GO:0070150">
    <property type="term" value="P:mitochondrial glycyl-tRNA aminoacylation"/>
    <property type="evidence" value="ECO:0007669"/>
    <property type="project" value="TreeGrafter"/>
</dbReference>
<evidence type="ECO:0000256" key="9">
    <source>
        <dbReference type="ARBA" id="ARBA00022679"/>
    </source>
</evidence>
<reference evidence="22 23" key="1">
    <citation type="submission" date="2024-03" db="EMBL/GenBank/DDBJ databases">
        <title>Adaptation during the transition from Ophiocordyceps entomopathogen to insect associate is accompanied by gene loss and intensified selection.</title>
        <authorList>
            <person name="Ward C.M."/>
            <person name="Onetto C.A."/>
            <person name="Borneman A.R."/>
        </authorList>
    </citation>
    <scope>NUCLEOTIDE SEQUENCE [LARGE SCALE GENOMIC DNA]</scope>
    <source>
        <strain evidence="22">AWRI1</strain>
        <tissue evidence="22">Single Adult Female</tissue>
    </source>
</reference>
<evidence type="ECO:0000256" key="4">
    <source>
        <dbReference type="ARBA" id="ARBA00011738"/>
    </source>
</evidence>
<comment type="subunit">
    <text evidence="4">Homodimer.</text>
</comment>
<dbReference type="EC" id="6.1.1.14" evidence="5"/>
<comment type="catalytic activity">
    <reaction evidence="17">
        <text>tRNA(Gly) + glycine + ATP = glycyl-tRNA(Gly) + AMP + diphosphate</text>
        <dbReference type="Rhea" id="RHEA:16013"/>
        <dbReference type="Rhea" id="RHEA-COMP:9664"/>
        <dbReference type="Rhea" id="RHEA-COMP:9683"/>
        <dbReference type="ChEBI" id="CHEBI:30616"/>
        <dbReference type="ChEBI" id="CHEBI:33019"/>
        <dbReference type="ChEBI" id="CHEBI:57305"/>
        <dbReference type="ChEBI" id="CHEBI:78442"/>
        <dbReference type="ChEBI" id="CHEBI:78522"/>
        <dbReference type="ChEBI" id="CHEBI:456215"/>
        <dbReference type="EC" id="6.1.1.14"/>
    </reaction>
    <physiologicalReaction direction="left-to-right" evidence="17">
        <dbReference type="Rhea" id="RHEA:16014"/>
    </physiologicalReaction>
</comment>
<dbReference type="Gene3D" id="3.30.40.230">
    <property type="match status" value="1"/>
</dbReference>
<dbReference type="NCBIfam" id="NF003211">
    <property type="entry name" value="PRK04173.1"/>
    <property type="match status" value="1"/>
</dbReference>
<dbReference type="Gene3D" id="3.40.50.800">
    <property type="entry name" value="Anticodon-binding domain"/>
    <property type="match status" value="1"/>
</dbReference>
<evidence type="ECO:0000256" key="6">
    <source>
        <dbReference type="ARBA" id="ARBA00019404"/>
    </source>
</evidence>
<organism evidence="22 23">
    <name type="scientific">Parthenolecanium corni</name>
    <dbReference type="NCBI Taxonomy" id="536013"/>
    <lineage>
        <taxon>Eukaryota</taxon>
        <taxon>Metazoa</taxon>
        <taxon>Ecdysozoa</taxon>
        <taxon>Arthropoda</taxon>
        <taxon>Hexapoda</taxon>
        <taxon>Insecta</taxon>
        <taxon>Pterygota</taxon>
        <taxon>Neoptera</taxon>
        <taxon>Paraneoptera</taxon>
        <taxon>Hemiptera</taxon>
        <taxon>Sternorrhyncha</taxon>
        <taxon>Coccoidea</taxon>
        <taxon>Coccidae</taxon>
        <taxon>Parthenolecanium</taxon>
    </lineage>
</organism>
<evidence type="ECO:0000256" key="17">
    <source>
        <dbReference type="ARBA" id="ARBA00049523"/>
    </source>
</evidence>
<evidence type="ECO:0000256" key="11">
    <source>
        <dbReference type="ARBA" id="ARBA00022840"/>
    </source>
</evidence>
<keyword evidence="9" id="KW-0808">Transferase</keyword>
<dbReference type="EMBL" id="JBBCAQ010000034">
    <property type="protein sequence ID" value="KAK7580682.1"/>
    <property type="molecule type" value="Genomic_DNA"/>
</dbReference>